<reference evidence="1" key="2">
    <citation type="submission" date="2023-05" db="EMBL/GenBank/DDBJ databases">
        <authorList>
            <person name="Li W."/>
        </authorList>
    </citation>
    <scope>NUCLEOTIDE SEQUENCE</scope>
    <source>
        <strain evidence="1">RcOCV-1084-4</strain>
    </source>
</reference>
<organism evidence="1">
    <name type="scientific">Rhizoctonia cerealis orthocurvulavirus</name>
    <dbReference type="NCBI Taxonomy" id="3068670"/>
    <lineage>
        <taxon>Viruses</taxon>
        <taxon>Riboviria</taxon>
        <taxon>Orthornavirae</taxon>
        <taxon>Pisuviricota</taxon>
        <taxon>Duplopiviricetes</taxon>
        <taxon>Durnavirales</taxon>
        <taxon>Curvulaviridae</taxon>
        <taxon>Orthocurvulavirus</taxon>
    </lineage>
</organism>
<name>A0AA51BQ73_9VIRU</name>
<accession>A0AA51BQ73</accession>
<protein>
    <submittedName>
        <fullName evidence="1">Uncharacterized protein</fullName>
    </submittedName>
</protein>
<proteinExistence type="predicted"/>
<sequence length="494" mass="55727">MTSQSEDYATRFAQVMGQALGRQAKPIKAATIEEVAEGAQPVTNTTIGAQDVGGVLGVPTEGMGLVDMKALYDKYEQIVLAGALVSRFTDYAANTTKSNDAAEVGRERMSATERRLYDWWVQNGVKDEFDWDNCVKSEKTPPGKEKKVMKEWEAMQWMYETEDITRENYFWLRANKPEHFHVVTAYSKIISAAHDIVNGIQDNDPVLFKEYQALNKIIGTVDNNINDFMKEIHKLLEPLENTKAILQGRKKWCAKKCGIVVKKEGTLAHREKELNTGVVVGVSRPSDAPRGVREQRTDTTTLKDLMANRRKREAGGGWTAGPPAKMQRNVEREDLVRDPLEYRPESPRPVPRGTQNVDLSRDEANRIILSLKAGNFGPDIVELYNSKQWTADEIQHLVQPQWVRGVDGVRQLKPHYPYSNKARVYYAAWNSALKLGLVSDEDYQNYLDSGRGDRDMVRTRLLRGATELELAKKRWEDGLSDDEEVMSTAGASGS</sequence>
<reference evidence="1" key="1">
    <citation type="journal article" date="2023" name="Microbiol. Spectr.">
        <title>Extreme Diversity of Mycoviruses Present in Single Strains of Rhizoctonia cerealis, the Pathogen of Wheat Sharp Eyespot.</title>
        <authorList>
            <person name="Li W."/>
            <person name="Sun H."/>
            <person name="Cao S."/>
            <person name="Zhang A."/>
            <person name="Zhang H."/>
            <person name="Shu Y."/>
            <person name="Chen H."/>
        </authorList>
    </citation>
    <scope>NUCLEOTIDE SEQUENCE</scope>
    <source>
        <strain evidence="1">RcOCV-1084-4</strain>
    </source>
</reference>
<dbReference type="EMBL" id="OQ999684">
    <property type="protein sequence ID" value="WMI40005.1"/>
    <property type="molecule type" value="Genomic_RNA"/>
</dbReference>
<evidence type="ECO:0000313" key="1">
    <source>
        <dbReference type="EMBL" id="WMI40005.1"/>
    </source>
</evidence>